<evidence type="ECO:0000256" key="6">
    <source>
        <dbReference type="ARBA" id="ARBA00048247"/>
    </source>
</evidence>
<evidence type="ECO:0000256" key="1">
    <source>
        <dbReference type="ARBA" id="ARBA00007707"/>
    </source>
</evidence>
<accession>A0A832HZ51</accession>
<dbReference type="PANTHER" id="PTHR43584:SF3">
    <property type="entry name" value="BIFUNCTIONAL PROTEIN GLMU"/>
    <property type="match status" value="1"/>
</dbReference>
<comment type="similarity">
    <text evidence="2">In the N-terminal section; belongs to the N-acetylglucosamine-1-phosphate uridyltransferase family.</text>
</comment>
<evidence type="ECO:0000313" key="10">
    <source>
        <dbReference type="EMBL" id="HGZ42134.1"/>
    </source>
</evidence>
<evidence type="ECO:0000256" key="4">
    <source>
        <dbReference type="ARBA" id="ARBA00022695"/>
    </source>
</evidence>
<comment type="function">
    <text evidence="8">Catalyzes the last two sequential reactions in the de novo biosynthetic pathway for UDP-N-acetylglucosamine (UDP-GlcNAc). The C-terminal domain catalyzes the transfer of acetyl group from acetyl coenzyme A to glucosamine-1-phosphate (GlcN-1-P) to produce N-acetylglucosamine-1-phosphate (GlcNAc-1-P), which is converted into UDP-GlcNAc by the transfer of uridine 5-monophosphate (from uridine 5-triphosphate), a reaction catalyzed by the N-terminal domain.</text>
</comment>
<name>A0A832HZ51_UNCEI</name>
<evidence type="ECO:0000259" key="9">
    <source>
        <dbReference type="Pfam" id="PF12804"/>
    </source>
</evidence>
<dbReference type="AlphaFoldDB" id="A0A832HZ51"/>
<dbReference type="SUPFAM" id="SSF53448">
    <property type="entry name" value="Nucleotide-diphospho-sugar transferases"/>
    <property type="match status" value="1"/>
</dbReference>
<dbReference type="Gene3D" id="3.90.550.10">
    <property type="entry name" value="Spore Coat Polysaccharide Biosynthesis Protein SpsA, Chain A"/>
    <property type="match status" value="1"/>
</dbReference>
<dbReference type="GO" id="GO:0019134">
    <property type="term" value="F:glucosamine-1-phosphate N-acetyltransferase activity"/>
    <property type="evidence" value="ECO:0007669"/>
    <property type="project" value="UniProtKB-EC"/>
</dbReference>
<organism evidence="10">
    <name type="scientific">Eiseniibacteriota bacterium</name>
    <dbReference type="NCBI Taxonomy" id="2212470"/>
    <lineage>
        <taxon>Bacteria</taxon>
        <taxon>Candidatus Eiseniibacteriota</taxon>
    </lineage>
</organism>
<comment type="similarity">
    <text evidence="1">In the C-terminal section; belongs to the transferase hexapeptide repeat family.</text>
</comment>
<dbReference type="PANTHER" id="PTHR43584">
    <property type="entry name" value="NUCLEOTIDYL TRANSFERASE"/>
    <property type="match status" value="1"/>
</dbReference>
<protein>
    <recommendedName>
        <fullName evidence="9">MobA-like NTP transferase domain-containing protein</fullName>
    </recommendedName>
</protein>
<dbReference type="InterPro" id="IPR025877">
    <property type="entry name" value="MobA-like_NTP_Trfase"/>
</dbReference>
<dbReference type="Pfam" id="PF12804">
    <property type="entry name" value="NTP_transf_3"/>
    <property type="match status" value="1"/>
</dbReference>
<dbReference type="GO" id="GO:0003977">
    <property type="term" value="F:UDP-N-acetylglucosamine diphosphorylase activity"/>
    <property type="evidence" value="ECO:0007669"/>
    <property type="project" value="UniProtKB-EC"/>
</dbReference>
<gene>
    <name evidence="10" type="ORF">ENR23_01685</name>
</gene>
<proteinExistence type="inferred from homology"/>
<keyword evidence="3" id="KW-0808">Transferase</keyword>
<evidence type="ECO:0000256" key="8">
    <source>
        <dbReference type="ARBA" id="ARBA00049628"/>
    </source>
</evidence>
<dbReference type="InterPro" id="IPR050065">
    <property type="entry name" value="GlmU-like"/>
</dbReference>
<comment type="catalytic activity">
    <reaction evidence="7">
        <text>N-acetyl-alpha-D-glucosamine 1-phosphate + UTP + H(+) = UDP-N-acetyl-alpha-D-glucosamine + diphosphate</text>
        <dbReference type="Rhea" id="RHEA:13509"/>
        <dbReference type="ChEBI" id="CHEBI:15378"/>
        <dbReference type="ChEBI" id="CHEBI:33019"/>
        <dbReference type="ChEBI" id="CHEBI:46398"/>
        <dbReference type="ChEBI" id="CHEBI:57705"/>
        <dbReference type="ChEBI" id="CHEBI:57776"/>
        <dbReference type="EC" id="2.7.7.23"/>
    </reaction>
</comment>
<dbReference type="EMBL" id="DSQF01000003">
    <property type="protein sequence ID" value="HGZ42134.1"/>
    <property type="molecule type" value="Genomic_DNA"/>
</dbReference>
<dbReference type="InterPro" id="IPR029044">
    <property type="entry name" value="Nucleotide-diphossugar_trans"/>
</dbReference>
<feature type="domain" description="MobA-like NTP transferase" evidence="9">
    <location>
        <begin position="11"/>
        <end position="136"/>
    </location>
</feature>
<comment type="caution">
    <text evidence="10">The sequence shown here is derived from an EMBL/GenBank/DDBJ whole genome shotgun (WGS) entry which is preliminary data.</text>
</comment>
<evidence type="ECO:0000256" key="7">
    <source>
        <dbReference type="ARBA" id="ARBA00048493"/>
    </source>
</evidence>
<sequence length="254" mass="26937">MTRYHHPETVALVLAAGQGKRMNSDLAKVLHPMAGRPLLAHVLDTLERLGVGRTVVVIGHQRERVRAAFDGAPVEWAVQDEQRGTGHAVLCAGPQLAGFAGTLLVVCGDTPLLRAASLHALIEGHRASGAAVTVLSMRLPDPTGYGCIVRLPEGGIDRIVEDRDAAPEVRALDEVNSGIYCFDYPKLAGVLSRLTAENAQGEYYLTDTVALLRADGHRAAVVLAADHRELCGINTADQLAEAEALHRALGAGEA</sequence>
<evidence type="ECO:0000256" key="3">
    <source>
        <dbReference type="ARBA" id="ARBA00022679"/>
    </source>
</evidence>
<evidence type="ECO:0000256" key="2">
    <source>
        <dbReference type="ARBA" id="ARBA00007947"/>
    </source>
</evidence>
<comment type="catalytic activity">
    <reaction evidence="6">
        <text>alpha-D-glucosamine 1-phosphate + acetyl-CoA = N-acetyl-alpha-D-glucosamine 1-phosphate + CoA + H(+)</text>
        <dbReference type="Rhea" id="RHEA:13725"/>
        <dbReference type="ChEBI" id="CHEBI:15378"/>
        <dbReference type="ChEBI" id="CHEBI:57287"/>
        <dbReference type="ChEBI" id="CHEBI:57288"/>
        <dbReference type="ChEBI" id="CHEBI:57776"/>
        <dbReference type="ChEBI" id="CHEBI:58516"/>
        <dbReference type="EC" id="2.3.1.157"/>
    </reaction>
</comment>
<dbReference type="CDD" id="cd02540">
    <property type="entry name" value="GT2_GlmU_N_bac"/>
    <property type="match status" value="1"/>
</dbReference>
<reference evidence="10" key="1">
    <citation type="journal article" date="2020" name="mSystems">
        <title>Genome- and Community-Level Interaction Insights into Carbon Utilization and Element Cycling Functions of Hydrothermarchaeota in Hydrothermal Sediment.</title>
        <authorList>
            <person name="Zhou Z."/>
            <person name="Liu Y."/>
            <person name="Xu W."/>
            <person name="Pan J."/>
            <person name="Luo Z.H."/>
            <person name="Li M."/>
        </authorList>
    </citation>
    <scope>NUCLEOTIDE SEQUENCE [LARGE SCALE GENOMIC DNA]</scope>
    <source>
        <strain evidence="10">SpSt-381</strain>
    </source>
</reference>
<keyword evidence="5" id="KW-0012">Acyltransferase</keyword>
<evidence type="ECO:0000256" key="5">
    <source>
        <dbReference type="ARBA" id="ARBA00023315"/>
    </source>
</evidence>
<keyword evidence="4" id="KW-0548">Nucleotidyltransferase</keyword>